<feature type="domain" description="Orotidine 5'-phosphate decarboxylase" evidence="16">
    <location>
        <begin position="246"/>
        <end position="459"/>
    </location>
</feature>
<comment type="similarity">
    <text evidence="3">In the N-terminal section; belongs to the purine/pyrimidine phosphoribosyltransferase family.</text>
</comment>
<dbReference type="FunFam" id="3.20.20.70:FF:000114">
    <property type="entry name" value="Decarboxylase,orotidine phosphate"/>
    <property type="match status" value="1"/>
</dbReference>
<feature type="binding site" evidence="15">
    <location>
        <position position="423"/>
    </location>
    <ligand>
        <name>substrate</name>
    </ligand>
</feature>
<dbReference type="SMART" id="SM00934">
    <property type="entry name" value="OMPdecase"/>
    <property type="match status" value="1"/>
</dbReference>
<dbReference type="SUPFAM" id="SSF53271">
    <property type="entry name" value="PRTase-like"/>
    <property type="match status" value="1"/>
</dbReference>
<protein>
    <recommendedName>
        <fullName evidence="7">Uridine 5'-monophosphate synthase</fullName>
        <ecNumber evidence="5">2.4.2.10</ecNumber>
        <ecNumber evidence="6">4.1.1.23</ecNumber>
    </recommendedName>
</protein>
<organism evidence="17 18">
    <name type="scientific">Halocaridina rubra</name>
    <name type="common">Hawaiian red shrimp</name>
    <dbReference type="NCBI Taxonomy" id="373956"/>
    <lineage>
        <taxon>Eukaryota</taxon>
        <taxon>Metazoa</taxon>
        <taxon>Ecdysozoa</taxon>
        <taxon>Arthropoda</taxon>
        <taxon>Crustacea</taxon>
        <taxon>Multicrustacea</taxon>
        <taxon>Malacostraca</taxon>
        <taxon>Eumalacostraca</taxon>
        <taxon>Eucarida</taxon>
        <taxon>Decapoda</taxon>
        <taxon>Pleocyemata</taxon>
        <taxon>Caridea</taxon>
        <taxon>Atyoidea</taxon>
        <taxon>Atyidae</taxon>
        <taxon>Halocaridina</taxon>
    </lineage>
</organism>
<evidence type="ECO:0000256" key="2">
    <source>
        <dbReference type="ARBA" id="ARBA00004889"/>
    </source>
</evidence>
<dbReference type="Proteomes" id="UP001381693">
    <property type="component" value="Unassembled WGS sequence"/>
</dbReference>
<evidence type="ECO:0000256" key="6">
    <source>
        <dbReference type="ARBA" id="ARBA00012321"/>
    </source>
</evidence>
<dbReference type="EMBL" id="JAXCGZ010002109">
    <property type="protein sequence ID" value="KAK7084401.1"/>
    <property type="molecule type" value="Genomic_DNA"/>
</dbReference>
<dbReference type="GO" id="GO:0004588">
    <property type="term" value="F:orotate phosphoribosyltransferase activity"/>
    <property type="evidence" value="ECO:0007669"/>
    <property type="project" value="UniProtKB-EC"/>
</dbReference>
<evidence type="ECO:0000313" key="18">
    <source>
        <dbReference type="Proteomes" id="UP001381693"/>
    </source>
</evidence>
<dbReference type="Gene3D" id="3.20.20.70">
    <property type="entry name" value="Aldolase class I"/>
    <property type="match status" value="1"/>
</dbReference>
<dbReference type="InterPro" id="IPR001754">
    <property type="entry name" value="OMPdeCOase_dom"/>
</dbReference>
<reference evidence="17 18" key="1">
    <citation type="submission" date="2023-11" db="EMBL/GenBank/DDBJ databases">
        <title>Halocaridina rubra genome assembly.</title>
        <authorList>
            <person name="Smith C."/>
        </authorList>
    </citation>
    <scope>NUCLEOTIDE SEQUENCE [LARGE SCALE GENOMIC DNA]</scope>
    <source>
        <strain evidence="17">EP-1</strain>
        <tissue evidence="17">Whole</tissue>
    </source>
</reference>
<dbReference type="GO" id="GO:0004590">
    <property type="term" value="F:orotidine-5'-phosphate decarboxylase activity"/>
    <property type="evidence" value="ECO:0007669"/>
    <property type="project" value="UniProtKB-EC"/>
</dbReference>
<dbReference type="PROSITE" id="PS00156">
    <property type="entry name" value="OMPDECASE"/>
    <property type="match status" value="1"/>
</dbReference>
<keyword evidence="11" id="KW-0665">Pyrimidine biosynthesis</keyword>
<evidence type="ECO:0000256" key="14">
    <source>
        <dbReference type="PIRSR" id="PIRSR614732-1"/>
    </source>
</evidence>
<dbReference type="PANTHER" id="PTHR19278">
    <property type="entry name" value="OROTATE PHOSPHORIBOSYLTRANSFERASE"/>
    <property type="match status" value="1"/>
</dbReference>
<dbReference type="HAMAP" id="MF_01208">
    <property type="entry name" value="PyrE"/>
    <property type="match status" value="1"/>
</dbReference>
<sequence length="473" mass="51706">MASKLEQCVLDLFKIGVVKFGDFTLKSGMKSPIYFDLRMIISFPKLMETVGELMWEARPRNDYDLICGVAYTGLPIATVISTKQDLPMLIRRKEAKGYGTKKLVEGNYAEGQSCLMIEDVIVSGSSVFDTAETLKDLELDVKDAVVFLDREQGGAANLKSMGINVKSVINMTEMMAILLKFNSITQKVSDSVIDFVKKNIASSLKKKVESDGIMDRLKCTFESRESTTVQPVSRKLFNIMSAKQSNLCVAADVTKSAELLSLAEKVGPYICLLKTHIDILSDFSTEVVEELKNIAVKHNFLIFEDRKFGDIGNTVATQYSGGPFNIVDWADLVTVHGLPGDGVIKGLGSCASGQPRGCIIVSQMSSSGTLTSDEYIKGCCKMAEENAHFVIGFVAQSNISKDPRFIVFTPGVQSGCTSDVLGQQYVTPRAAVLERGADVVIVGRGITKSDDPCSAAKHYKEEAFKAYQERITS</sequence>
<dbReference type="NCBIfam" id="TIGR00336">
    <property type="entry name" value="pyrE"/>
    <property type="match status" value="1"/>
</dbReference>
<feature type="active site" description="For OMPdecase activity" evidence="14">
    <location>
        <position position="310"/>
    </location>
</feature>
<feature type="binding site" evidence="15">
    <location>
        <position position="365"/>
    </location>
    <ligand>
        <name>substrate</name>
    </ligand>
</feature>
<dbReference type="InterPro" id="IPR018089">
    <property type="entry name" value="OMPdecase_AS"/>
</dbReference>
<dbReference type="InterPro" id="IPR004467">
    <property type="entry name" value="Or_phspho_trans_dom"/>
</dbReference>
<feature type="active site" description="For OMPdecase activity" evidence="14">
    <location>
        <position position="305"/>
    </location>
</feature>
<dbReference type="EC" id="2.4.2.10" evidence="5"/>
<comment type="similarity">
    <text evidence="4">In the C-terminal section; belongs to the OMP decarboxylase family.</text>
</comment>
<feature type="binding site" evidence="15">
    <location>
        <position position="444"/>
    </location>
    <ligand>
        <name>substrate</name>
    </ligand>
</feature>
<dbReference type="AlphaFoldDB" id="A0AAN8XKC6"/>
<evidence type="ECO:0000256" key="15">
    <source>
        <dbReference type="PIRSR" id="PIRSR614732-2"/>
    </source>
</evidence>
<evidence type="ECO:0000259" key="16">
    <source>
        <dbReference type="SMART" id="SM00934"/>
    </source>
</evidence>
<dbReference type="CDD" id="cd04725">
    <property type="entry name" value="OMP_decarboxylase_like"/>
    <property type="match status" value="1"/>
</dbReference>
<keyword evidence="10" id="KW-0210">Decarboxylase</keyword>
<dbReference type="EC" id="4.1.1.23" evidence="6"/>
<dbReference type="SUPFAM" id="SSF51366">
    <property type="entry name" value="Ribulose-phoshate binding barrel"/>
    <property type="match status" value="1"/>
</dbReference>
<evidence type="ECO:0000256" key="3">
    <source>
        <dbReference type="ARBA" id="ARBA00006221"/>
    </source>
</evidence>
<keyword evidence="8" id="KW-0328">Glycosyltransferase</keyword>
<feature type="binding site" evidence="15">
    <location>
        <position position="274"/>
    </location>
    <ligand>
        <name>substrate</name>
    </ligand>
</feature>
<gene>
    <name evidence="17" type="ORF">SK128_005110</name>
</gene>
<dbReference type="InterPro" id="IPR029057">
    <property type="entry name" value="PRTase-like"/>
</dbReference>
<evidence type="ECO:0000256" key="4">
    <source>
        <dbReference type="ARBA" id="ARBA00009769"/>
    </source>
</evidence>
<dbReference type="GO" id="GO:0044205">
    <property type="term" value="P:'de novo' UMP biosynthetic process"/>
    <property type="evidence" value="ECO:0007669"/>
    <property type="project" value="InterPro"/>
</dbReference>
<dbReference type="InterPro" id="IPR013785">
    <property type="entry name" value="Aldolase_TIM"/>
</dbReference>
<evidence type="ECO:0000256" key="5">
    <source>
        <dbReference type="ARBA" id="ARBA00011971"/>
    </source>
</evidence>
<keyword evidence="12" id="KW-0456">Lyase</keyword>
<keyword evidence="18" id="KW-1185">Reference proteome</keyword>
<evidence type="ECO:0000256" key="9">
    <source>
        <dbReference type="ARBA" id="ARBA00022679"/>
    </source>
</evidence>
<proteinExistence type="inferred from homology"/>
<comment type="caution">
    <text evidence="17">The sequence shown here is derived from an EMBL/GenBank/DDBJ whole genome shotgun (WGS) entry which is preliminary data.</text>
</comment>
<dbReference type="PANTHER" id="PTHR19278:SF9">
    <property type="entry name" value="URIDINE 5'-MONOPHOSPHATE SYNTHASE"/>
    <property type="match status" value="1"/>
</dbReference>
<keyword evidence="13" id="KW-0511">Multifunctional enzyme</keyword>
<evidence type="ECO:0000256" key="11">
    <source>
        <dbReference type="ARBA" id="ARBA00022975"/>
    </source>
</evidence>
<evidence type="ECO:0000256" key="12">
    <source>
        <dbReference type="ARBA" id="ARBA00023239"/>
    </source>
</evidence>
<evidence type="ECO:0000256" key="7">
    <source>
        <dbReference type="ARBA" id="ARBA00015047"/>
    </source>
</evidence>
<evidence type="ECO:0000256" key="1">
    <source>
        <dbReference type="ARBA" id="ARBA00004861"/>
    </source>
</evidence>
<dbReference type="Pfam" id="PF00215">
    <property type="entry name" value="OMPdecase"/>
    <property type="match status" value="1"/>
</dbReference>
<evidence type="ECO:0000313" key="17">
    <source>
        <dbReference type="EMBL" id="KAK7084401.1"/>
    </source>
</evidence>
<dbReference type="InterPro" id="IPR023031">
    <property type="entry name" value="OPRT"/>
</dbReference>
<dbReference type="Gene3D" id="3.40.50.2020">
    <property type="match status" value="1"/>
</dbReference>
<feature type="binding site" evidence="15">
    <location>
        <position position="252"/>
    </location>
    <ligand>
        <name>substrate</name>
    </ligand>
</feature>
<dbReference type="InterPro" id="IPR014732">
    <property type="entry name" value="OMPdecase"/>
</dbReference>
<evidence type="ECO:0000256" key="10">
    <source>
        <dbReference type="ARBA" id="ARBA00022793"/>
    </source>
</evidence>
<evidence type="ECO:0000256" key="13">
    <source>
        <dbReference type="ARBA" id="ARBA00023268"/>
    </source>
</evidence>
<dbReference type="InterPro" id="IPR011060">
    <property type="entry name" value="RibuloseP-bd_barrel"/>
</dbReference>
<comment type="pathway">
    <text evidence="1">Pyrimidine metabolism; UMP biosynthesis via de novo pathway; UMP from orotate: step 2/2.</text>
</comment>
<name>A0AAN8XKC6_HALRR</name>
<dbReference type="NCBIfam" id="TIGR01740">
    <property type="entry name" value="pyrF"/>
    <property type="match status" value="1"/>
</dbReference>
<evidence type="ECO:0000256" key="8">
    <source>
        <dbReference type="ARBA" id="ARBA00022676"/>
    </source>
</evidence>
<comment type="pathway">
    <text evidence="2">Pyrimidine metabolism; UMP biosynthesis via de novo pathway; UMP from orotate: step 1/2.</text>
</comment>
<dbReference type="FunFam" id="3.40.50.2020:FF:000025">
    <property type="entry name" value="Uridine monophosphate synthetase"/>
    <property type="match status" value="1"/>
</dbReference>
<feature type="active site" description="For OMPdecase activity" evidence="14">
    <location>
        <position position="307"/>
    </location>
</feature>
<feature type="binding site" evidence="15">
    <location>
        <position position="443"/>
    </location>
    <ligand>
        <name>substrate</name>
    </ligand>
</feature>
<dbReference type="CDD" id="cd06223">
    <property type="entry name" value="PRTases_typeI"/>
    <property type="match status" value="1"/>
</dbReference>
<dbReference type="GO" id="GO:0006207">
    <property type="term" value="P:'de novo' pyrimidine nucleobase biosynthetic process"/>
    <property type="evidence" value="ECO:0007669"/>
    <property type="project" value="InterPro"/>
</dbReference>
<dbReference type="InterPro" id="IPR000836">
    <property type="entry name" value="PRTase_dom"/>
</dbReference>
<keyword evidence="9" id="KW-0808">Transferase</keyword>
<accession>A0AAN8XKC6</accession>